<dbReference type="STRING" id="461836.A0A0L0DJD2"/>
<feature type="compositionally biased region" description="Basic and acidic residues" evidence="4">
    <location>
        <begin position="186"/>
        <end position="197"/>
    </location>
</feature>
<dbReference type="GO" id="GO:0003735">
    <property type="term" value="F:structural constituent of ribosome"/>
    <property type="evidence" value="ECO:0007669"/>
    <property type="project" value="InterPro"/>
</dbReference>
<evidence type="ECO:0000256" key="3">
    <source>
        <dbReference type="ARBA" id="ARBA00023274"/>
    </source>
</evidence>
<dbReference type="PANTHER" id="PTHR10722">
    <property type="entry name" value="60S RIBOSOMAL PROTEIN L19"/>
    <property type="match status" value="1"/>
</dbReference>
<dbReference type="Pfam" id="PF01280">
    <property type="entry name" value="Ribosomal_L19e"/>
    <property type="match status" value="1"/>
</dbReference>
<evidence type="ECO:0000256" key="1">
    <source>
        <dbReference type="ARBA" id="ARBA00011082"/>
    </source>
</evidence>
<name>A0A0L0DJD2_THETB</name>
<dbReference type="InterPro" id="IPR035970">
    <property type="entry name" value="60S_ribosomal_eL19_sf"/>
</dbReference>
<dbReference type="InterPro" id="IPR057260">
    <property type="entry name" value="Ribosomal_L19e_C"/>
</dbReference>
<gene>
    <name evidence="6" type="ORF">AMSG_07625</name>
</gene>
<dbReference type="OrthoDB" id="5407653at2759"/>
<dbReference type="GO" id="GO:0006412">
    <property type="term" value="P:translation"/>
    <property type="evidence" value="ECO:0007669"/>
    <property type="project" value="InterPro"/>
</dbReference>
<dbReference type="InterPro" id="IPR000196">
    <property type="entry name" value="Ribosomal_eL19_dom"/>
</dbReference>
<evidence type="ECO:0000259" key="5">
    <source>
        <dbReference type="SMART" id="SM01416"/>
    </source>
</evidence>
<dbReference type="GO" id="GO:0003723">
    <property type="term" value="F:RNA binding"/>
    <property type="evidence" value="ECO:0007669"/>
    <property type="project" value="InterPro"/>
</dbReference>
<dbReference type="OMA" id="NRVWIDP"/>
<dbReference type="SMART" id="SM01416">
    <property type="entry name" value="Ribosomal_L19e"/>
    <property type="match status" value="1"/>
</dbReference>
<dbReference type="GeneID" id="25566502"/>
<accession>A0A0L0DJD2</accession>
<proteinExistence type="inferred from homology"/>
<sequence>MVKLTTVKRLGADILKCGTNKVWLDPNEVVELASAGSRNAVRRYIKLGYVVKKPSNAVSRARIREHNRKKRLGRYTGFGHRKGTANARMPRKTLWIRRQRVLRRLLRKYRAAGKIDNHLYHKLYLQSKGNVYKNKRVLIEHIHYEKAEAARSKALAQAAEAHKNKVRAAKARRAERKAAKAQAAREAYDRQVKGIKA</sequence>
<comment type="similarity">
    <text evidence="1">Belongs to the eukaryotic ribosomal protein eL19 family.</text>
</comment>
<evidence type="ECO:0000313" key="7">
    <source>
        <dbReference type="Proteomes" id="UP000054408"/>
    </source>
</evidence>
<reference evidence="6 7" key="1">
    <citation type="submission" date="2010-05" db="EMBL/GenBank/DDBJ databases">
        <title>The Genome Sequence of Thecamonas trahens ATCC 50062.</title>
        <authorList>
            <consortium name="The Broad Institute Genome Sequencing Platform"/>
            <person name="Russ C."/>
            <person name="Cuomo C."/>
            <person name="Shea T."/>
            <person name="Young S.K."/>
            <person name="Zeng Q."/>
            <person name="Koehrsen M."/>
            <person name="Haas B."/>
            <person name="Borodovsky M."/>
            <person name="Guigo R."/>
            <person name="Alvarado L."/>
            <person name="Berlin A."/>
            <person name="Bochicchio J."/>
            <person name="Borenstein D."/>
            <person name="Chapman S."/>
            <person name="Chen Z."/>
            <person name="Freedman E."/>
            <person name="Gellesch M."/>
            <person name="Goldberg J."/>
            <person name="Griggs A."/>
            <person name="Gujja S."/>
            <person name="Heilman E."/>
            <person name="Heiman D."/>
            <person name="Hepburn T."/>
            <person name="Howarth C."/>
            <person name="Jen D."/>
            <person name="Larson L."/>
            <person name="Mehta T."/>
            <person name="Park D."/>
            <person name="Pearson M."/>
            <person name="Roberts A."/>
            <person name="Saif S."/>
            <person name="Shenoy N."/>
            <person name="Sisk P."/>
            <person name="Stolte C."/>
            <person name="Sykes S."/>
            <person name="Thomson T."/>
            <person name="Walk T."/>
            <person name="White J."/>
            <person name="Yandava C."/>
            <person name="Burger G."/>
            <person name="Gray M.W."/>
            <person name="Holland P.W.H."/>
            <person name="King N."/>
            <person name="Lang F.B.F."/>
            <person name="Roger A.J."/>
            <person name="Ruiz-Trillo I."/>
            <person name="Lander E."/>
            <person name="Nusbaum C."/>
        </authorList>
    </citation>
    <scope>NUCLEOTIDE SEQUENCE [LARGE SCALE GENOMIC DNA]</scope>
    <source>
        <strain evidence="6 7">ATCC 50062</strain>
    </source>
</reference>
<keyword evidence="2 6" id="KW-0689">Ribosomal protein</keyword>
<dbReference type="EMBL" id="GL349467">
    <property type="protein sequence ID" value="KNC51433.1"/>
    <property type="molecule type" value="Genomic_DNA"/>
</dbReference>
<dbReference type="Pfam" id="PF25476">
    <property type="entry name" value="Ribosomal_L19e_C"/>
    <property type="match status" value="1"/>
</dbReference>
<keyword evidence="7" id="KW-1185">Reference proteome</keyword>
<protein>
    <submittedName>
        <fullName evidence="6">50S ribosomal protein L19e</fullName>
    </submittedName>
</protein>
<dbReference type="RefSeq" id="XP_013756097.1">
    <property type="nucleotide sequence ID" value="XM_013900643.1"/>
</dbReference>
<feature type="region of interest" description="Disordered" evidence="4">
    <location>
        <begin position="171"/>
        <end position="197"/>
    </location>
</feature>
<dbReference type="Gene3D" id="1.10.1200.240">
    <property type="match status" value="1"/>
</dbReference>
<evidence type="ECO:0000256" key="2">
    <source>
        <dbReference type="ARBA" id="ARBA00022980"/>
    </source>
</evidence>
<dbReference type="AlphaFoldDB" id="A0A0L0DJD2"/>
<dbReference type="GO" id="GO:0022625">
    <property type="term" value="C:cytosolic large ribosomal subunit"/>
    <property type="evidence" value="ECO:0007669"/>
    <property type="project" value="InterPro"/>
</dbReference>
<keyword evidence="3" id="KW-0687">Ribonucleoprotein</keyword>
<evidence type="ECO:0000313" key="6">
    <source>
        <dbReference type="EMBL" id="KNC51433.1"/>
    </source>
</evidence>
<evidence type="ECO:0000256" key="4">
    <source>
        <dbReference type="SAM" id="MobiDB-lite"/>
    </source>
</evidence>
<dbReference type="FunFam" id="1.10.1650.10:FF:000001">
    <property type="entry name" value="Ribosomal protein L19"/>
    <property type="match status" value="1"/>
</dbReference>
<dbReference type="Gene3D" id="1.10.1650.10">
    <property type="match status" value="1"/>
</dbReference>
<feature type="domain" description="Large ribosomal subunit protein eL19" evidence="5">
    <location>
        <begin position="3"/>
        <end position="146"/>
    </location>
</feature>
<dbReference type="InterPro" id="IPR015972">
    <property type="entry name" value="Ribosomal_eL19_dom1"/>
</dbReference>
<dbReference type="Proteomes" id="UP000054408">
    <property type="component" value="Unassembled WGS sequence"/>
</dbReference>
<dbReference type="SUPFAM" id="SSF48140">
    <property type="entry name" value="Ribosomal protein L19 (L19e)"/>
    <property type="match status" value="1"/>
</dbReference>
<dbReference type="FunFam" id="1.10.1200.240:FF:000001">
    <property type="entry name" value="Ribosomal protein L19"/>
    <property type="match status" value="1"/>
</dbReference>
<organism evidence="6 7">
    <name type="scientific">Thecamonas trahens ATCC 50062</name>
    <dbReference type="NCBI Taxonomy" id="461836"/>
    <lineage>
        <taxon>Eukaryota</taxon>
        <taxon>Apusozoa</taxon>
        <taxon>Apusomonadida</taxon>
        <taxon>Apusomonadidae</taxon>
        <taxon>Thecamonas</taxon>
    </lineage>
</organism>
<dbReference type="NCBIfam" id="NF006343">
    <property type="entry name" value="PRK08570.1"/>
    <property type="match status" value="1"/>
</dbReference>
<dbReference type="eggNOG" id="KOG1696">
    <property type="taxonomic scope" value="Eukaryota"/>
</dbReference>
<dbReference type="InterPro" id="IPR057259">
    <property type="entry name" value="Ribosomal_L19e"/>
</dbReference>
<dbReference type="InterPro" id="IPR039547">
    <property type="entry name" value="Ribosomal_eL19"/>
</dbReference>